<protein>
    <submittedName>
        <fullName evidence="1">Uncharacterized protein</fullName>
    </submittedName>
</protein>
<keyword evidence="2" id="KW-1185">Reference proteome</keyword>
<proteinExistence type="predicted"/>
<gene>
    <name evidence="1" type="ORF">DSO57_1022289</name>
</gene>
<sequence>MAAADENVLITANTEAVAYQPLLLDSPNLGESEIYKNRFGGKGFLPLEASVARLASGGNQTEAKGMRKNFELIEASAPTARSETNTTPMVCEGNEWLPYYKAV</sequence>
<comment type="caution">
    <text evidence="1">The sequence shown here is derived from an EMBL/GenBank/DDBJ whole genome shotgun (WGS) entry which is preliminary data.</text>
</comment>
<name>A0ACC2RUA9_9FUNG</name>
<evidence type="ECO:0000313" key="2">
    <source>
        <dbReference type="Proteomes" id="UP001165960"/>
    </source>
</evidence>
<dbReference type="Proteomes" id="UP001165960">
    <property type="component" value="Unassembled WGS sequence"/>
</dbReference>
<reference evidence="1" key="1">
    <citation type="submission" date="2022-04" db="EMBL/GenBank/DDBJ databases">
        <title>Genome of the entomopathogenic fungus Entomophthora muscae.</title>
        <authorList>
            <person name="Elya C."/>
            <person name="Lovett B.R."/>
            <person name="Lee E."/>
            <person name="Macias A.M."/>
            <person name="Hajek A.E."/>
            <person name="De Bivort B.L."/>
            <person name="Kasson M.T."/>
            <person name="De Fine Licht H.H."/>
            <person name="Stajich J.E."/>
        </authorList>
    </citation>
    <scope>NUCLEOTIDE SEQUENCE</scope>
    <source>
        <strain evidence="1">Berkeley</strain>
    </source>
</reference>
<accession>A0ACC2RUA9</accession>
<organism evidence="1 2">
    <name type="scientific">Entomophthora muscae</name>
    <dbReference type="NCBI Taxonomy" id="34485"/>
    <lineage>
        <taxon>Eukaryota</taxon>
        <taxon>Fungi</taxon>
        <taxon>Fungi incertae sedis</taxon>
        <taxon>Zoopagomycota</taxon>
        <taxon>Entomophthoromycotina</taxon>
        <taxon>Entomophthoromycetes</taxon>
        <taxon>Entomophthorales</taxon>
        <taxon>Entomophthoraceae</taxon>
        <taxon>Entomophthora</taxon>
    </lineage>
</organism>
<evidence type="ECO:0000313" key="1">
    <source>
        <dbReference type="EMBL" id="KAJ9053644.1"/>
    </source>
</evidence>
<dbReference type="EMBL" id="QTSX02006501">
    <property type="protein sequence ID" value="KAJ9053644.1"/>
    <property type="molecule type" value="Genomic_DNA"/>
</dbReference>